<sequence>MFIKDKDEEINSKLYNQDLEYIRNYDIFELDICQNHYAMGHIITPPEIIKAQGWAQIEAFISIKLKSISNL</sequence>
<reference evidence="1 2" key="1">
    <citation type="submission" date="2020-08" db="EMBL/GenBank/DDBJ databases">
        <title>A Genomic Blueprint of the Chicken Gut Microbiome.</title>
        <authorList>
            <person name="Gilroy R."/>
            <person name="Ravi A."/>
            <person name="Getino M."/>
            <person name="Pursley I."/>
            <person name="Horton D.L."/>
            <person name="Alikhan N.-F."/>
            <person name="Baker D."/>
            <person name="Gharbi K."/>
            <person name="Hall N."/>
            <person name="Watson M."/>
            <person name="Adriaenssens E.M."/>
            <person name="Foster-Nyarko E."/>
            <person name="Jarju S."/>
            <person name="Secka A."/>
            <person name="Antonio M."/>
            <person name="Oren A."/>
            <person name="Chaudhuri R."/>
            <person name="La Ragione R.M."/>
            <person name="Hildebrand F."/>
            <person name="Pallen M.J."/>
        </authorList>
    </citation>
    <scope>NUCLEOTIDE SEQUENCE [LARGE SCALE GENOMIC DNA]</scope>
    <source>
        <strain evidence="1 2">N37</strain>
    </source>
</reference>
<name>A0ABR8YTF5_9CLOT</name>
<accession>A0ABR8YTF5</accession>
<protein>
    <submittedName>
        <fullName evidence="1">Uncharacterized protein</fullName>
    </submittedName>
</protein>
<dbReference type="Proteomes" id="UP000627166">
    <property type="component" value="Unassembled WGS sequence"/>
</dbReference>
<dbReference type="EMBL" id="JACSQB010000078">
    <property type="protein sequence ID" value="MBD8047479.1"/>
    <property type="molecule type" value="Genomic_DNA"/>
</dbReference>
<dbReference type="RefSeq" id="WP_191740447.1">
    <property type="nucleotide sequence ID" value="NZ_JACSQB010000078.1"/>
</dbReference>
<proteinExistence type="predicted"/>
<gene>
    <name evidence="1" type="ORF">H9637_10585</name>
</gene>
<evidence type="ECO:0000313" key="2">
    <source>
        <dbReference type="Proteomes" id="UP000627166"/>
    </source>
</evidence>
<comment type="caution">
    <text evidence="1">The sequence shown here is derived from an EMBL/GenBank/DDBJ whole genome shotgun (WGS) entry which is preliminary data.</text>
</comment>
<keyword evidence="2" id="KW-1185">Reference proteome</keyword>
<evidence type="ECO:0000313" key="1">
    <source>
        <dbReference type="EMBL" id="MBD8047479.1"/>
    </source>
</evidence>
<organism evidence="1 2">
    <name type="scientific">Clostridium faecium</name>
    <dbReference type="NCBI Taxonomy" id="2762223"/>
    <lineage>
        <taxon>Bacteria</taxon>
        <taxon>Bacillati</taxon>
        <taxon>Bacillota</taxon>
        <taxon>Clostridia</taxon>
        <taxon>Eubacteriales</taxon>
        <taxon>Clostridiaceae</taxon>
        <taxon>Clostridium</taxon>
    </lineage>
</organism>